<evidence type="ECO:0000313" key="2">
    <source>
        <dbReference type="EMBL" id="MBT1588201.1"/>
    </source>
</evidence>
<comment type="caution">
    <text evidence="2">The sequence shown here is derived from an EMBL/GenBank/DDBJ whole genome shotgun (WGS) entry which is preliminary data.</text>
</comment>
<evidence type="ECO:0000313" key="3">
    <source>
        <dbReference type="Proteomes" id="UP001519641"/>
    </source>
</evidence>
<feature type="domain" description="N-acetyltransferase" evidence="1">
    <location>
        <begin position="7"/>
        <end position="170"/>
    </location>
</feature>
<dbReference type="SUPFAM" id="SSF55729">
    <property type="entry name" value="Acyl-CoA N-acyltransferases (Nat)"/>
    <property type="match status" value="1"/>
</dbReference>
<dbReference type="InterPro" id="IPR000182">
    <property type="entry name" value="GNAT_dom"/>
</dbReference>
<protein>
    <submittedName>
        <fullName evidence="2">GNAT family N-acetyltransferase</fullName>
    </submittedName>
</protein>
<accession>A0ABS5VH30</accession>
<dbReference type="EMBL" id="JAHEWS010000013">
    <property type="protein sequence ID" value="MBT1588201.1"/>
    <property type="molecule type" value="Genomic_DNA"/>
</dbReference>
<keyword evidence="3" id="KW-1185">Reference proteome</keyword>
<dbReference type="Pfam" id="PF13302">
    <property type="entry name" value="Acetyltransf_3"/>
    <property type="match status" value="1"/>
</dbReference>
<reference evidence="2 3" key="1">
    <citation type="submission" date="2021-05" db="EMBL/GenBank/DDBJ databases">
        <title>Whole genome sequence of Curtobacterium flaccumfaciens pv. flaccumfaciens strain CFBP 8819.</title>
        <authorList>
            <person name="Osdaghi E."/>
            <person name="Taghouti G."/>
            <person name="Portier P."/>
            <person name="Fazliarab A."/>
            <person name="Taghavi S.M."/>
            <person name="Briand M."/>
            <person name="Le-Saux M."/>
            <person name="Jacques M.-A."/>
        </authorList>
    </citation>
    <scope>NUCLEOTIDE SEQUENCE [LARGE SCALE GENOMIC DNA]</scope>
    <source>
        <strain evidence="2 3">CFBP 8819</strain>
    </source>
</reference>
<dbReference type="RefSeq" id="WP_214530116.1">
    <property type="nucleotide sequence ID" value="NZ_JAHEWO010000014.1"/>
</dbReference>
<sequence length="175" mass="18972">MIETERLQLRRCRSADVGAVLAYRARPDVARHLSAGVWTTARAEAELRVYEQAPFTGPGDELVLLAETRDTAAVVGEVGLVWVSEDPRTAEIGYVFNPEFGGRGLATEAVSGLVQAAFTSFDFDRVVATTDEDNATSRALCERLGMQLLSTAISRDGRHVSECTYVITRGLVPAP</sequence>
<evidence type="ECO:0000259" key="1">
    <source>
        <dbReference type="PROSITE" id="PS51186"/>
    </source>
</evidence>
<organism evidence="2 3">
    <name type="scientific">Curtobacterium aurantiacum</name>
    <dbReference type="NCBI Taxonomy" id="3236919"/>
    <lineage>
        <taxon>Bacteria</taxon>
        <taxon>Bacillati</taxon>
        <taxon>Actinomycetota</taxon>
        <taxon>Actinomycetes</taxon>
        <taxon>Micrococcales</taxon>
        <taxon>Microbacteriaceae</taxon>
        <taxon>Curtobacterium</taxon>
    </lineage>
</organism>
<dbReference type="Gene3D" id="3.40.630.30">
    <property type="match status" value="1"/>
</dbReference>
<proteinExistence type="predicted"/>
<name>A0ABS5VH30_9MICO</name>
<dbReference type="InterPro" id="IPR051531">
    <property type="entry name" value="N-acetyltransferase"/>
</dbReference>
<dbReference type="Proteomes" id="UP001519641">
    <property type="component" value="Unassembled WGS sequence"/>
</dbReference>
<dbReference type="InterPro" id="IPR016181">
    <property type="entry name" value="Acyl_CoA_acyltransferase"/>
</dbReference>
<gene>
    <name evidence="2" type="ORF">KK097_10290</name>
</gene>
<dbReference type="PROSITE" id="PS51186">
    <property type="entry name" value="GNAT"/>
    <property type="match status" value="1"/>
</dbReference>
<dbReference type="PANTHER" id="PTHR43792">
    <property type="entry name" value="GNAT FAMILY, PUTATIVE (AFU_ORTHOLOGUE AFUA_3G00765)-RELATED-RELATED"/>
    <property type="match status" value="1"/>
</dbReference>
<dbReference type="PANTHER" id="PTHR43792:SF1">
    <property type="entry name" value="N-ACETYLTRANSFERASE DOMAIN-CONTAINING PROTEIN"/>
    <property type="match status" value="1"/>
</dbReference>